<gene>
    <name evidence="2" type="ORF">A6R68_07842</name>
</gene>
<organism evidence="2 3">
    <name type="scientific">Neotoma lepida</name>
    <name type="common">Desert woodrat</name>
    <dbReference type="NCBI Taxonomy" id="56216"/>
    <lineage>
        <taxon>Eukaryota</taxon>
        <taxon>Metazoa</taxon>
        <taxon>Chordata</taxon>
        <taxon>Craniata</taxon>
        <taxon>Vertebrata</taxon>
        <taxon>Euteleostomi</taxon>
        <taxon>Mammalia</taxon>
        <taxon>Eutheria</taxon>
        <taxon>Euarchontoglires</taxon>
        <taxon>Glires</taxon>
        <taxon>Rodentia</taxon>
        <taxon>Myomorpha</taxon>
        <taxon>Muroidea</taxon>
        <taxon>Cricetidae</taxon>
        <taxon>Neotominae</taxon>
        <taxon>Neotoma</taxon>
    </lineage>
</organism>
<name>A0A1A6GE30_NEOLE</name>
<evidence type="ECO:0000313" key="3">
    <source>
        <dbReference type="Proteomes" id="UP000092124"/>
    </source>
</evidence>
<proteinExistence type="predicted"/>
<evidence type="ECO:0000313" key="2">
    <source>
        <dbReference type="EMBL" id="OBS63582.1"/>
    </source>
</evidence>
<dbReference type="Proteomes" id="UP000092124">
    <property type="component" value="Unassembled WGS sequence"/>
</dbReference>
<dbReference type="AlphaFoldDB" id="A0A1A6GE30"/>
<feature type="compositionally biased region" description="Low complexity" evidence="1">
    <location>
        <begin position="112"/>
        <end position="121"/>
    </location>
</feature>
<comment type="caution">
    <text evidence="2">The sequence shown here is derived from an EMBL/GenBank/DDBJ whole genome shotgun (WGS) entry which is preliminary data.</text>
</comment>
<keyword evidence="3" id="KW-1185">Reference proteome</keyword>
<sequence>MPRSQNRSPCMCLCPLQACHRPLRGVIPGKARRCPGHRRGTAASVPARATPGYRPLVCRLGELERLRSPLKGHGRVPRGFRGLPPGVIERGLSLRARSTPGLCSSLPRHQQVHVQAGGAQQPGTRAGRRVQEMPSSGTRKPRP</sequence>
<feature type="region of interest" description="Disordered" evidence="1">
    <location>
        <begin position="112"/>
        <end position="143"/>
    </location>
</feature>
<accession>A0A1A6GE30</accession>
<feature type="compositionally biased region" description="Polar residues" evidence="1">
    <location>
        <begin position="133"/>
        <end position="143"/>
    </location>
</feature>
<reference evidence="2 3" key="1">
    <citation type="submission" date="2016-06" db="EMBL/GenBank/DDBJ databases">
        <title>The Draft Genome Sequence and Annotation of the Desert Woodrat Neotoma lepida.</title>
        <authorList>
            <person name="Campbell M."/>
            <person name="Oakeson K.F."/>
            <person name="Yandell M."/>
            <person name="Halpert J.R."/>
            <person name="Dearing D."/>
        </authorList>
    </citation>
    <scope>NUCLEOTIDE SEQUENCE [LARGE SCALE GENOMIC DNA]</scope>
    <source>
        <strain evidence="2">417</strain>
        <tissue evidence="2">Liver</tissue>
    </source>
</reference>
<evidence type="ECO:0000256" key="1">
    <source>
        <dbReference type="SAM" id="MobiDB-lite"/>
    </source>
</evidence>
<dbReference type="EMBL" id="LZPO01099511">
    <property type="protein sequence ID" value="OBS63582.1"/>
    <property type="molecule type" value="Genomic_DNA"/>
</dbReference>
<protein>
    <submittedName>
        <fullName evidence="2">Uncharacterized protein</fullName>
    </submittedName>
</protein>